<dbReference type="PANTHER" id="PTHR32347">
    <property type="entry name" value="EFFLUX SYSTEM COMPONENT YKNX-RELATED"/>
    <property type="match status" value="1"/>
</dbReference>
<evidence type="ECO:0000256" key="5">
    <source>
        <dbReference type="SAM" id="MobiDB-lite"/>
    </source>
</evidence>
<feature type="region of interest" description="Disordered" evidence="5">
    <location>
        <begin position="402"/>
        <end position="428"/>
    </location>
</feature>
<dbReference type="Gene3D" id="2.40.30.170">
    <property type="match status" value="1"/>
</dbReference>
<dbReference type="FunCoup" id="A0A330L0K9">
    <property type="interactions" value="243"/>
</dbReference>
<dbReference type="GO" id="GO:0022857">
    <property type="term" value="F:transmembrane transporter activity"/>
    <property type="evidence" value="ECO:0007669"/>
    <property type="project" value="InterPro"/>
</dbReference>
<dbReference type="InterPro" id="IPR058792">
    <property type="entry name" value="Beta-barrel_RND_2"/>
</dbReference>
<dbReference type="GO" id="GO:0030313">
    <property type="term" value="C:cell envelope"/>
    <property type="evidence" value="ECO:0007669"/>
    <property type="project" value="UniProtKB-SubCell"/>
</dbReference>
<dbReference type="Pfam" id="PF25917">
    <property type="entry name" value="BSH_RND"/>
    <property type="match status" value="1"/>
</dbReference>
<gene>
    <name evidence="9" type="primary">macA</name>
    <name evidence="9" type="ORF">NITLEN_10407</name>
</gene>
<feature type="domain" description="Multidrug resistance protein MdtA-like alpha-helical hairpin" evidence="6">
    <location>
        <begin position="105"/>
        <end position="181"/>
    </location>
</feature>
<evidence type="ECO:0000256" key="3">
    <source>
        <dbReference type="ARBA" id="ARBA00023054"/>
    </source>
</evidence>
<evidence type="ECO:0000256" key="2">
    <source>
        <dbReference type="ARBA" id="ARBA00009477"/>
    </source>
</evidence>
<dbReference type="AlphaFoldDB" id="A0A330L0K9"/>
<organism evidence="9 10">
    <name type="scientific">Nitrospira lenta</name>
    <dbReference type="NCBI Taxonomy" id="1436998"/>
    <lineage>
        <taxon>Bacteria</taxon>
        <taxon>Pseudomonadati</taxon>
        <taxon>Nitrospirota</taxon>
        <taxon>Nitrospiria</taxon>
        <taxon>Nitrospirales</taxon>
        <taxon>Nitrospiraceae</taxon>
        <taxon>Nitrospira</taxon>
    </lineage>
</organism>
<evidence type="ECO:0000259" key="7">
    <source>
        <dbReference type="Pfam" id="PF25917"/>
    </source>
</evidence>
<evidence type="ECO:0000313" key="10">
    <source>
        <dbReference type="Proteomes" id="UP000248168"/>
    </source>
</evidence>
<dbReference type="InterPro" id="IPR058625">
    <property type="entry name" value="MdtA-like_BSH"/>
</dbReference>
<comment type="subcellular location">
    <subcellularLocation>
        <location evidence="1">Cell envelope</location>
    </subcellularLocation>
</comment>
<dbReference type="Gene3D" id="2.40.50.100">
    <property type="match status" value="1"/>
</dbReference>
<dbReference type="InterPro" id="IPR006143">
    <property type="entry name" value="RND_pump_MFP"/>
</dbReference>
<dbReference type="EMBL" id="OUNR01000001">
    <property type="protein sequence ID" value="SPP63321.1"/>
    <property type="molecule type" value="Genomic_DNA"/>
</dbReference>
<accession>A0A330L0K9</accession>
<evidence type="ECO:0000259" key="6">
    <source>
        <dbReference type="Pfam" id="PF25876"/>
    </source>
</evidence>
<dbReference type="SUPFAM" id="SSF111369">
    <property type="entry name" value="HlyD-like secretion proteins"/>
    <property type="match status" value="1"/>
</dbReference>
<dbReference type="Pfam" id="PF25954">
    <property type="entry name" value="Beta-barrel_RND_2"/>
    <property type="match status" value="1"/>
</dbReference>
<sequence>MRRFGIVLGILAVGLAIGGYVFFTGERKAPVRYRTAAVERGSVVSVVSATGTINPVVSVQVGSQVSGMIKSLHADFNSRVRAGDVVAVIDPEPFKARRDQAASNLEMARANVARAKTDGAQRKRELERVRSLIDQNFVSQNDVDVAVTNAQGAEAQVHVAEAQVRQADAALNSAELELKYTTIRSPVDGIVVARNIEVGQTVAASFATPNLFLIALDLTKMQVDTNVSESDIGGIGEGKDATFSVDAYPGVRFSGVIRQVRLAPINVQNVVTYNVVVAVDNQDLRLKPGMTANVSIVVAQKEQVLKVPNAALRFTPPKSDRAEGGSAEGKGVKAEGRPAASRPSSGPADPGNPTRRVWMQEESGELVSVSVQTGISDGVWTEVVGGSLGEQDTVIVGLDMPRANRQGSELPPGFGGGGGQRRTRDRGV</sequence>
<dbReference type="GO" id="GO:0016020">
    <property type="term" value="C:membrane"/>
    <property type="evidence" value="ECO:0007669"/>
    <property type="project" value="InterPro"/>
</dbReference>
<dbReference type="InParanoid" id="A0A330L0K9"/>
<dbReference type="NCBIfam" id="TIGR01730">
    <property type="entry name" value="RND_mfp"/>
    <property type="match status" value="1"/>
</dbReference>
<evidence type="ECO:0000259" key="8">
    <source>
        <dbReference type="Pfam" id="PF25954"/>
    </source>
</evidence>
<dbReference type="PANTHER" id="PTHR32347:SF14">
    <property type="entry name" value="EFFLUX SYSTEM COMPONENT YKNX-RELATED"/>
    <property type="match status" value="1"/>
</dbReference>
<protein>
    <submittedName>
        <fullName evidence="9">Putative Efflux transporter, RND family, MFP subunit, Macrolide-specific efflux protein</fullName>
    </submittedName>
</protein>
<dbReference type="OrthoDB" id="9809068at2"/>
<feature type="domain" description="CusB-like beta-barrel" evidence="8">
    <location>
        <begin position="224"/>
        <end position="296"/>
    </location>
</feature>
<evidence type="ECO:0000256" key="1">
    <source>
        <dbReference type="ARBA" id="ARBA00004196"/>
    </source>
</evidence>
<keyword evidence="10" id="KW-1185">Reference proteome</keyword>
<comment type="similarity">
    <text evidence="2">Belongs to the membrane fusion protein (MFP) (TC 8.A.1) family.</text>
</comment>
<proteinExistence type="inferred from homology"/>
<evidence type="ECO:0000313" key="9">
    <source>
        <dbReference type="EMBL" id="SPP63321.1"/>
    </source>
</evidence>
<feature type="coiled-coil region" evidence="4">
    <location>
        <begin position="150"/>
        <end position="177"/>
    </location>
</feature>
<dbReference type="Gene3D" id="1.10.287.470">
    <property type="entry name" value="Helix hairpin bin"/>
    <property type="match status" value="1"/>
</dbReference>
<dbReference type="RefSeq" id="WP_121987870.1">
    <property type="nucleotide sequence ID" value="NZ_OUNR01000001.1"/>
</dbReference>
<feature type="domain" description="Multidrug resistance protein MdtA-like barrel-sandwich hybrid" evidence="7">
    <location>
        <begin position="59"/>
        <end position="211"/>
    </location>
</feature>
<dbReference type="Proteomes" id="UP000248168">
    <property type="component" value="Unassembled WGS sequence"/>
</dbReference>
<evidence type="ECO:0000256" key="4">
    <source>
        <dbReference type="SAM" id="Coils"/>
    </source>
</evidence>
<reference evidence="10" key="1">
    <citation type="submission" date="2018-04" db="EMBL/GenBank/DDBJ databases">
        <authorList>
            <person name="Lucker S."/>
            <person name="Sakoula D."/>
        </authorList>
    </citation>
    <scope>NUCLEOTIDE SEQUENCE [LARGE SCALE GENOMIC DNA]</scope>
</reference>
<dbReference type="Pfam" id="PF25876">
    <property type="entry name" value="HH_MFP_RND"/>
    <property type="match status" value="1"/>
</dbReference>
<dbReference type="InterPro" id="IPR050465">
    <property type="entry name" value="UPF0194_transport"/>
</dbReference>
<dbReference type="InterPro" id="IPR058624">
    <property type="entry name" value="MdtA-like_HH"/>
</dbReference>
<name>A0A330L0K9_9BACT</name>
<feature type="region of interest" description="Disordered" evidence="5">
    <location>
        <begin position="310"/>
        <end position="355"/>
    </location>
</feature>
<keyword evidence="3 4" id="KW-0175">Coiled coil</keyword>